<evidence type="ECO:0000313" key="3">
    <source>
        <dbReference type="EMBL" id="AKA70883.1"/>
    </source>
</evidence>
<dbReference type="Pfam" id="PF04122">
    <property type="entry name" value="CW_binding_2"/>
    <property type="match status" value="3"/>
</dbReference>
<feature type="signal peptide" evidence="2">
    <location>
        <begin position="1"/>
        <end position="30"/>
    </location>
</feature>
<dbReference type="HOGENOM" id="CLU_274036_0_0_9"/>
<protein>
    <submittedName>
        <fullName evidence="3">Putative cell wall binding repeat 2-containing protein</fullName>
    </submittedName>
</protein>
<proteinExistence type="predicted"/>
<dbReference type="STRING" id="1548.CSCA_3758"/>
<dbReference type="Gene3D" id="2.60.40.1220">
    <property type="match status" value="5"/>
</dbReference>
<gene>
    <name evidence="3" type="ORF">CSCA_3758</name>
</gene>
<feature type="chain" id="PRO_5002410820" evidence="2">
    <location>
        <begin position="31"/>
        <end position="1335"/>
    </location>
</feature>
<keyword evidence="1 2" id="KW-0732">Signal</keyword>
<evidence type="ECO:0000313" key="4">
    <source>
        <dbReference type="Proteomes" id="UP000033115"/>
    </source>
</evidence>
<organism evidence="3 4">
    <name type="scientific">Clostridium scatologenes</name>
    <dbReference type="NCBI Taxonomy" id="1548"/>
    <lineage>
        <taxon>Bacteria</taxon>
        <taxon>Bacillati</taxon>
        <taxon>Bacillota</taxon>
        <taxon>Clostridia</taxon>
        <taxon>Eubacteriales</taxon>
        <taxon>Clostridiaceae</taxon>
        <taxon>Clostridium</taxon>
    </lineage>
</organism>
<reference evidence="3 4" key="1">
    <citation type="journal article" date="2015" name="J. Biotechnol.">
        <title>Complete genome sequence of a malodorant-producing acetogen, Clostridium scatologenes ATCC 25775(T).</title>
        <authorList>
            <person name="Zhu Z."/>
            <person name="Guo T."/>
            <person name="Zheng H."/>
            <person name="Song T."/>
            <person name="Ouyang P."/>
            <person name="Xie J."/>
        </authorList>
    </citation>
    <scope>NUCLEOTIDE SEQUENCE [LARGE SCALE GENOMIC DNA]</scope>
    <source>
        <strain evidence="3 4">ATCC 25775</strain>
    </source>
</reference>
<name>A0A0E3K2K8_CLOSL</name>
<dbReference type="KEGG" id="csq:CSCA_3758"/>
<evidence type="ECO:0000256" key="1">
    <source>
        <dbReference type="ARBA" id="ARBA00022729"/>
    </source>
</evidence>
<dbReference type="EMBL" id="CP009933">
    <property type="protein sequence ID" value="AKA70883.1"/>
    <property type="molecule type" value="Genomic_DNA"/>
</dbReference>
<dbReference type="PANTHER" id="PTHR30032:SF8">
    <property type="entry name" value="GERMINATION-SPECIFIC N-ACETYLMURAMOYL-L-ALANINE AMIDASE"/>
    <property type="match status" value="1"/>
</dbReference>
<dbReference type="PANTHER" id="PTHR30032">
    <property type="entry name" value="N-ACETYLMURAMOYL-L-ALANINE AMIDASE-RELATED"/>
    <property type="match status" value="1"/>
</dbReference>
<dbReference type="Proteomes" id="UP000033115">
    <property type="component" value="Chromosome"/>
</dbReference>
<dbReference type="InterPro" id="IPR007253">
    <property type="entry name" value="Cell_wall-bd_2"/>
</dbReference>
<dbReference type="Gene3D" id="3.40.50.12090">
    <property type="match status" value="2"/>
</dbReference>
<evidence type="ECO:0000256" key="2">
    <source>
        <dbReference type="SAM" id="SignalP"/>
    </source>
</evidence>
<dbReference type="InterPro" id="IPR051922">
    <property type="entry name" value="Bact_Sporulation_Assoc"/>
</dbReference>
<keyword evidence="4" id="KW-1185">Reference proteome</keyword>
<sequence length="1335" mass="141924">MSKKSTKALASATLMSLVLTTALSAGPVQAAQGKVTRTSGSDRYATAASVATANWTTSDDVVLVSGEGYADAVSASALAKKLNAPILLTTAGSLSTDTQNALTTLKAKNIYVVGGNASVSSSVRSDLKKNYNLIELGGANRYETNAAVAQKLVDLGVKADEVIMVGGEGFSDALSIAPIAAAKGQILLLGVNNSDSMKSVIDFVNKNGSKVTVVGTENVINSDIYSKVKGTNRVNGGADRFDTNMKVLAAYKDTVKMDKLYVANATGDGYADALVASAVAGKTGSPLVLVDTDEASATTTAIKYIKDNAKSTTDLNVIGGTGVVSTSVEDKINKIFDTNTNTNNTVQSMEAVNLNEIKIHFNAPVDSDSAEDVTNYKIDGVQLTALDNGKAKDSSGAVAKAIDDNTVTIVLAKARKQNDSVGVTVKKGSIYTKDKNKVIDESTQTIVFKDSEAPTIKKISVEGNSQLTVEFSEAVNMGTIDTLKNKFKIDGQSLGNVNTTYSKIKNSIEVPDGINGTPGTWAYKVMFYFDSSLKEGSHTLKVSDGDLEGKTTGSKGLLCDAAGYTFKEASEDFSVDSVSTKPSVKSIKETADGEVHVTFDRPMDVQTALEPSNWEINDKNLGSALKLTRDYNFDTDDNDATIKITGLGKNVKSGANTMYIKNSIKDAYGNKVADDTRVSFDDLKDDTKPTVLNAYVVDDQTISVRFSKNVDHNFAKDPSNYKLLDNKNVDISSHIEKVVSYKGDDDNSDTDTYKIKILRNDPSDTNKDWRLSGKYTLTIKNIIDTASTSHRMEDWSHELTADTNVAPDPTGMYAKLRDKNNASKDQVVIYFSQSMDSTSIQDKSNYQFINGKGETKALPSDASVTLGGDGKSAIVEFPSAYYVKTTGKANPTNKDYDVLSVIVSNVKSDSGVLLNGVAYNNNYIIPEAKQGAIVKDNTLRVKYDGDDLKVEVQFDKAIDNADASDFTLGGVTPTSITRYGDLVTLTFKDATPATDEDKAAAATTITYANGLTNTNPTKIDLVKAQGQNAKLAIKASGKTTDETGATVSTKLDGTTPADLTAAQAKVYTYEAGPKTTCFNSSDDYPQYWTAVKNNDGSANVYITFDTPLDLNSGIKTDDIIFSGNGTDLKADTVDVKGNTVVFNFDATNKNISKFTGELSLSIKSSIQVRTQKDVDGNCANYTPTSHDTDTRKVKVTGVDAVTVATNAVVKAEASKTQADKDAALKLVNALPAGTTKDTLLARVNAIVVSGDTDQGAKLSDVNATDLGTIILYEVAYGSVSSNVASVKFYDANGTEVTSKAVNLADGKFSTTDTAAKLKVFDKDGKQIAYATIING</sequence>
<dbReference type="InterPro" id="IPR014755">
    <property type="entry name" value="Cu-Rt/internalin_Ig-like"/>
</dbReference>
<accession>A0A0E3K2K8</accession>
<dbReference type="RefSeq" id="WP_029159062.1">
    <property type="nucleotide sequence ID" value="NZ_CP009933.1"/>
</dbReference>